<reference evidence="1 2" key="1">
    <citation type="submission" date="2018-03" db="EMBL/GenBank/DDBJ databases">
        <authorList>
            <person name="Keele B.F."/>
        </authorList>
    </citation>
    <scope>NUCLEOTIDE SEQUENCE [LARGE SCALE GENOMIC DNA]</scope>
    <source>
        <strain evidence="1">ZCTH4_d</strain>
    </source>
</reference>
<organism evidence="1 2">
    <name type="scientific">Caldibacillus debilis</name>
    <dbReference type="NCBI Taxonomy" id="301148"/>
    <lineage>
        <taxon>Bacteria</taxon>
        <taxon>Bacillati</taxon>
        <taxon>Bacillota</taxon>
        <taxon>Bacilli</taxon>
        <taxon>Bacillales</taxon>
        <taxon>Bacillaceae</taxon>
        <taxon>Caldibacillus</taxon>
    </lineage>
</organism>
<comment type="caution">
    <text evidence="1">The sequence shown here is derived from an EMBL/GenBank/DDBJ whole genome shotgun (WGS) entry which is preliminary data.</text>
</comment>
<gene>
    <name evidence="1" type="ORF">C6P37_01285</name>
</gene>
<proteinExistence type="predicted"/>
<dbReference type="AlphaFoldDB" id="A0A3E0K894"/>
<accession>A0A3E0K894</accession>
<dbReference type="Proteomes" id="UP000257014">
    <property type="component" value="Unassembled WGS sequence"/>
</dbReference>
<name>A0A3E0K894_9BACI</name>
<dbReference type="EMBL" id="QEWE01000005">
    <property type="protein sequence ID" value="REJ31449.1"/>
    <property type="molecule type" value="Genomic_DNA"/>
</dbReference>
<evidence type="ECO:0000313" key="2">
    <source>
        <dbReference type="Proteomes" id="UP000257014"/>
    </source>
</evidence>
<protein>
    <submittedName>
        <fullName evidence="1">Uncharacterized protein</fullName>
    </submittedName>
</protein>
<sequence length="80" mass="8874">MQDAFSFCLLDEFCTAKNFTHTTRKRVPVVRVFRNKFFTGGGPVRKKGNPAGKPVPAPPSLPKKCMSAVTAFPEISFNKK</sequence>
<evidence type="ECO:0000313" key="1">
    <source>
        <dbReference type="EMBL" id="REJ31449.1"/>
    </source>
</evidence>